<dbReference type="PANTHER" id="PTHR34817">
    <property type="entry name" value="NUCLEOTIDYLTRANSFERASE"/>
    <property type="match status" value="1"/>
</dbReference>
<organism evidence="1 2">
    <name type="scientific">Zymobacter palmae</name>
    <dbReference type="NCBI Taxonomy" id="33074"/>
    <lineage>
        <taxon>Bacteria</taxon>
        <taxon>Pseudomonadati</taxon>
        <taxon>Pseudomonadota</taxon>
        <taxon>Gammaproteobacteria</taxon>
        <taxon>Oceanospirillales</taxon>
        <taxon>Halomonadaceae</taxon>
        <taxon>Zymobacter group</taxon>
        <taxon>Zymobacter</taxon>
    </lineage>
</organism>
<dbReference type="EMBL" id="AP018933">
    <property type="protein sequence ID" value="BBG31399.1"/>
    <property type="molecule type" value="Genomic_DNA"/>
</dbReference>
<dbReference type="GO" id="GO:0016740">
    <property type="term" value="F:transferase activity"/>
    <property type="evidence" value="ECO:0007669"/>
    <property type="project" value="UniProtKB-KW"/>
</dbReference>
<dbReference type="InterPro" id="IPR018775">
    <property type="entry name" value="RlaP"/>
</dbReference>
<reference evidence="1 2" key="1">
    <citation type="submission" date="2018-09" db="EMBL/GenBank/DDBJ databases">
        <title>Zymobacter palmae IAM14233 (=T109) whole genome analysis.</title>
        <authorList>
            <person name="Yanase H."/>
        </authorList>
    </citation>
    <scope>NUCLEOTIDE SEQUENCE [LARGE SCALE GENOMIC DNA]</scope>
    <source>
        <strain evidence="1 2">IAM14233</strain>
    </source>
</reference>
<accession>A0A348HIE7</accession>
<evidence type="ECO:0000313" key="1">
    <source>
        <dbReference type="EMBL" id="BBG31399.1"/>
    </source>
</evidence>
<dbReference type="PANTHER" id="PTHR34817:SF2">
    <property type="entry name" value="NUCLEOTIDYLTRANSFERASE"/>
    <property type="match status" value="1"/>
</dbReference>
<dbReference type="AlphaFoldDB" id="A0A348HIE7"/>
<evidence type="ECO:0000313" key="2">
    <source>
        <dbReference type="Proteomes" id="UP000267342"/>
    </source>
</evidence>
<gene>
    <name evidence="1" type="ORF">ZBT109_2674</name>
</gene>
<dbReference type="STRING" id="1123510.GCA_000620025_00028"/>
<name>A0A348HIE7_9GAMM</name>
<keyword evidence="1" id="KW-0808">Transferase</keyword>
<dbReference type="Pfam" id="PF10127">
    <property type="entry name" value="RlaP"/>
    <property type="match status" value="1"/>
</dbReference>
<dbReference type="RefSeq" id="WP_232012851.1">
    <property type="nucleotide sequence ID" value="NZ_AP018933.1"/>
</dbReference>
<dbReference type="KEGG" id="zpl:ZBT109_2674"/>
<protein>
    <submittedName>
        <fullName evidence="1">Predicted nucleotidyltransferase</fullName>
    </submittedName>
</protein>
<keyword evidence="2" id="KW-1185">Reference proteome</keyword>
<dbReference type="Proteomes" id="UP000267342">
    <property type="component" value="Chromosome"/>
</dbReference>
<sequence>MKLNIHGVDDTMRQRVNETLDSIEREHDVKVLFACESGSRGWGFASPDSDYDVRFLYVHRPEWYLKVEPQRDVIERPISDELDISGWEWRKALGLLKRANPTLIEWQDSPIIYREDTLWMNRLRQTLPQFFSPLKARYHYLSMAQRNFKEHLQGDSIRLKKYFYVLRPLLAVKWIDEGKGIPPMPFGKLLAGSTLPAAAYSELEALLDTKQQAGESHYAPCCEQLHAFIARELDAAAMRTDIDPAAYTETAALDQLLFETVMAQSKPR</sequence>
<proteinExistence type="predicted"/>